<name>A0ABM7VB28_9BACT</name>
<reference evidence="3 4" key="1">
    <citation type="submission" date="2021-12" db="EMBL/GenBank/DDBJ databases">
        <title>Genome sequencing of bacteria with rrn-lacking chromosome and rrn-plasmid.</title>
        <authorList>
            <person name="Anda M."/>
            <person name="Iwasaki W."/>
        </authorList>
    </citation>
    <scope>NUCLEOTIDE SEQUENCE [LARGE SCALE GENOMIC DNA]</scope>
    <source>
        <strain evidence="3 4">NBRC 101262</strain>
    </source>
</reference>
<dbReference type="Gene3D" id="2.160.20.120">
    <property type="match status" value="1"/>
</dbReference>
<feature type="chain" id="PRO_5046059867" description="Putative auto-transporter adhesin head GIN domain-containing protein" evidence="1">
    <location>
        <begin position="22"/>
        <end position="272"/>
    </location>
</feature>
<evidence type="ECO:0000313" key="3">
    <source>
        <dbReference type="EMBL" id="BDC98126.1"/>
    </source>
</evidence>
<dbReference type="Pfam" id="PF10988">
    <property type="entry name" value="DUF2807"/>
    <property type="match status" value="1"/>
</dbReference>
<organism evidence="3 4">
    <name type="scientific">Persicobacter psychrovividus</name>
    <dbReference type="NCBI Taxonomy" id="387638"/>
    <lineage>
        <taxon>Bacteria</taxon>
        <taxon>Pseudomonadati</taxon>
        <taxon>Bacteroidota</taxon>
        <taxon>Cytophagia</taxon>
        <taxon>Cytophagales</taxon>
        <taxon>Persicobacteraceae</taxon>
        <taxon>Persicobacter</taxon>
    </lineage>
</organism>
<keyword evidence="4" id="KW-1185">Reference proteome</keyword>
<evidence type="ECO:0000256" key="1">
    <source>
        <dbReference type="SAM" id="SignalP"/>
    </source>
</evidence>
<gene>
    <name evidence="3" type="ORF">PEPS_04070</name>
</gene>
<protein>
    <recommendedName>
        <fullName evidence="2">Putative auto-transporter adhesin head GIN domain-containing protein</fullName>
    </recommendedName>
</protein>
<dbReference type="EMBL" id="AP025292">
    <property type="protein sequence ID" value="BDC98126.1"/>
    <property type="molecule type" value="Genomic_DNA"/>
</dbReference>
<dbReference type="InterPro" id="IPR021255">
    <property type="entry name" value="DUF2807"/>
</dbReference>
<dbReference type="PROSITE" id="PS51257">
    <property type="entry name" value="PROKAR_LIPOPROTEIN"/>
    <property type="match status" value="1"/>
</dbReference>
<evidence type="ECO:0000313" key="4">
    <source>
        <dbReference type="Proteomes" id="UP001354989"/>
    </source>
</evidence>
<sequence length="272" mass="29648">MNMKKIFSSLMIVALAVVALSACTTNDNPTGEHMSPFHSVEIDATGRDFPVTVIQDGSYSVDISNGDFNELDYAVKDGVLMIKPRQGEEIEGKTTIHLGYDLKRLYVHNQADVLLKGAITTEDQANLDIDTHSIVNFEDQLLVKDELKLNTKNGASLFIADLETHSAQLTMDTGAHTNIQGNASSTVTISARNGALFNETSNDDFIPDSKAPLKAPLYDLNIDTGAKLWVDATEDIKGTANNGAQIYYVNHGYTPTVELHNGAEKFIKDLSL</sequence>
<feature type="domain" description="Putative auto-transporter adhesin head GIN" evidence="2">
    <location>
        <begin position="48"/>
        <end position="189"/>
    </location>
</feature>
<evidence type="ECO:0000259" key="2">
    <source>
        <dbReference type="Pfam" id="PF10988"/>
    </source>
</evidence>
<proteinExistence type="predicted"/>
<keyword evidence="1" id="KW-0732">Signal</keyword>
<accession>A0ABM7VB28</accession>
<feature type="signal peptide" evidence="1">
    <location>
        <begin position="1"/>
        <end position="21"/>
    </location>
</feature>
<dbReference type="Proteomes" id="UP001354989">
    <property type="component" value="Chromosome"/>
</dbReference>